<reference evidence="1 2" key="1">
    <citation type="submission" date="2017-04" db="EMBL/GenBank/DDBJ databases">
        <title>Whole genome sequence of Bdellovibrio bacteriovorus strain SSB218315.</title>
        <authorList>
            <person name="Oyedara O."/>
            <person name="Rodriguez-Perez M.A."/>
        </authorList>
    </citation>
    <scope>NUCLEOTIDE SEQUENCE [LARGE SCALE GENOMIC DNA]</scope>
    <source>
        <strain evidence="1 2">SSB218315</strain>
    </source>
</reference>
<evidence type="ECO:0000313" key="2">
    <source>
        <dbReference type="Proteomes" id="UP000197003"/>
    </source>
</evidence>
<gene>
    <name evidence="1" type="ORF">B9G79_04125</name>
</gene>
<accession>A0A1Z3N5R4</accession>
<dbReference type="Proteomes" id="UP000197003">
    <property type="component" value="Chromosome"/>
</dbReference>
<evidence type="ECO:0008006" key="3">
    <source>
        <dbReference type="Google" id="ProtNLM"/>
    </source>
</evidence>
<protein>
    <recommendedName>
        <fullName evidence="3">PIN domain-containing protein</fullName>
    </recommendedName>
</protein>
<proteinExistence type="predicted"/>
<dbReference type="EMBL" id="CP020946">
    <property type="protein sequence ID" value="ASD62809.1"/>
    <property type="molecule type" value="Genomic_DNA"/>
</dbReference>
<dbReference type="RefSeq" id="WP_088564426.1">
    <property type="nucleotide sequence ID" value="NZ_CP020946.1"/>
</dbReference>
<name>A0A1Z3N5R4_BDEBC</name>
<organism evidence="1 2">
    <name type="scientific">Bdellovibrio bacteriovorus</name>
    <dbReference type="NCBI Taxonomy" id="959"/>
    <lineage>
        <taxon>Bacteria</taxon>
        <taxon>Pseudomonadati</taxon>
        <taxon>Bdellovibrionota</taxon>
        <taxon>Bdellovibrionia</taxon>
        <taxon>Bdellovibrionales</taxon>
        <taxon>Pseudobdellovibrionaceae</taxon>
        <taxon>Bdellovibrio</taxon>
    </lineage>
</organism>
<dbReference type="AlphaFoldDB" id="A0A1Z3N5R4"/>
<evidence type="ECO:0000313" key="1">
    <source>
        <dbReference type="EMBL" id="ASD62809.1"/>
    </source>
</evidence>
<sequence>MTVVLDTNVLLDSKKDITATDAPVAEIDGALRILIKLTDATSDFKIGVTPAILQEYLIKNAIEDLIYRFLLDNNKIVTLKPVKISGGQKADLGKYVDADDQQFLLAAAAIELKVKKLFTRDPKTTKSASIQYCKKNFAVVIKLASSF</sequence>